<dbReference type="GO" id="GO:0005829">
    <property type="term" value="C:cytosol"/>
    <property type="evidence" value="ECO:0007669"/>
    <property type="project" value="TreeGrafter"/>
</dbReference>
<dbReference type="PANTHER" id="PTHR30419">
    <property type="entry name" value="HTH-TYPE TRANSCRIPTIONAL REGULATOR YBHD"/>
    <property type="match status" value="1"/>
</dbReference>
<keyword evidence="4" id="KW-0804">Transcription</keyword>
<dbReference type="InterPro" id="IPR036390">
    <property type="entry name" value="WH_DNA-bd_sf"/>
</dbReference>
<dbReference type="FunFam" id="1.10.10.10:FF:000001">
    <property type="entry name" value="LysR family transcriptional regulator"/>
    <property type="match status" value="1"/>
</dbReference>
<dbReference type="Gene3D" id="3.40.190.290">
    <property type="match status" value="1"/>
</dbReference>
<dbReference type="Pfam" id="PF00126">
    <property type="entry name" value="HTH_1"/>
    <property type="match status" value="1"/>
</dbReference>
<evidence type="ECO:0000256" key="1">
    <source>
        <dbReference type="ARBA" id="ARBA00009437"/>
    </source>
</evidence>
<dbReference type="EMBL" id="CP000379">
    <property type="protein sequence ID" value="ABF79701.1"/>
    <property type="molecule type" value="Genomic_DNA"/>
</dbReference>
<dbReference type="InterPro" id="IPR000847">
    <property type="entry name" value="LysR_HTH_N"/>
</dbReference>
<evidence type="ECO:0000256" key="2">
    <source>
        <dbReference type="ARBA" id="ARBA00023015"/>
    </source>
</evidence>
<dbReference type="HOGENOM" id="CLU_039613_6_0_4"/>
<dbReference type="PANTHER" id="PTHR30419:SF30">
    <property type="entry name" value="LYSR FAMILY TRANSCRIPTIONAL REGULATOR"/>
    <property type="match status" value="1"/>
</dbReference>
<dbReference type="InterPro" id="IPR050950">
    <property type="entry name" value="HTH-type_LysR_regulators"/>
</dbReference>
<dbReference type="AlphaFoldDB" id="A0A0H2XYE8"/>
<sequence>MIIFTCHSAFRPAPVPSFSLDRSPMKLKQLDAFLAVAEHRTIRGAARALGVTQPAVSGIVRELEHELGVPLVVRSVKGIALTDYGSAFAIRARLIVEEIQRTRDEIEQLRLGTTGSVSIAVSPTVALTILPRAFAAFTRDLPGATLNVDDALTATDLARLRDGSLDFIVTHQLSNALPDPDEFASIPLFRTAFAVVARSRHRLARARSLRELVDAHWCVPRYGEGGDDLIRSIFMPFGLDVPKRVVHCPSFAATLGLVSQTDALGVFARPLAEVERQSRGIVALNLAEPMPALTVAIVMRRHALLTPAALHFIECLKGASATVSAADDA</sequence>
<dbReference type="GO" id="GO:0003700">
    <property type="term" value="F:DNA-binding transcription factor activity"/>
    <property type="evidence" value="ECO:0007669"/>
    <property type="project" value="InterPro"/>
</dbReference>
<accession>A0A0H2XYE8</accession>
<dbReference type="Pfam" id="PF03466">
    <property type="entry name" value="LysR_substrate"/>
    <property type="match status" value="1"/>
</dbReference>
<dbReference type="InterPro" id="IPR036388">
    <property type="entry name" value="WH-like_DNA-bd_sf"/>
</dbReference>
<keyword evidence="2" id="KW-0805">Transcription regulation</keyword>
<dbReference type="PROSITE" id="PS50931">
    <property type="entry name" value="HTH_LYSR"/>
    <property type="match status" value="1"/>
</dbReference>
<feature type="domain" description="HTH lysR-type" evidence="5">
    <location>
        <begin position="25"/>
        <end position="82"/>
    </location>
</feature>
<evidence type="ECO:0000313" key="6">
    <source>
        <dbReference type="EMBL" id="ABF79701.1"/>
    </source>
</evidence>
<organism evidence="6">
    <name type="scientific">Burkholderia orbicola (strain AU 1054)</name>
    <dbReference type="NCBI Taxonomy" id="331271"/>
    <lineage>
        <taxon>Bacteria</taxon>
        <taxon>Pseudomonadati</taxon>
        <taxon>Pseudomonadota</taxon>
        <taxon>Betaproteobacteria</taxon>
        <taxon>Burkholderiales</taxon>
        <taxon>Burkholderiaceae</taxon>
        <taxon>Burkholderia</taxon>
        <taxon>Burkholderia cepacia complex</taxon>
        <taxon>Burkholderia orbicola</taxon>
    </lineage>
</organism>
<evidence type="ECO:0000256" key="3">
    <source>
        <dbReference type="ARBA" id="ARBA00023125"/>
    </source>
</evidence>
<reference evidence="6" key="1">
    <citation type="submission" date="2006-05" db="EMBL/GenBank/DDBJ databases">
        <title>Complete sequence of chromosome 2 of Burkholderia cenocepacia AU 1054.</title>
        <authorList>
            <consortium name="US DOE Joint Genome Institute"/>
            <person name="Copeland A."/>
            <person name="Lucas S."/>
            <person name="Lapidus A."/>
            <person name="Barry K."/>
            <person name="Detter J.C."/>
            <person name="Glavina del Rio T."/>
            <person name="Hammon N."/>
            <person name="Israni S."/>
            <person name="Dalin E."/>
            <person name="Tice H."/>
            <person name="Pitluck S."/>
            <person name="Chain P."/>
            <person name="Malfatti S."/>
            <person name="Shin M."/>
            <person name="Vergez L."/>
            <person name="Schmutz J."/>
            <person name="Larimer F."/>
            <person name="Land M."/>
            <person name="Hauser L."/>
            <person name="Kyrpides N."/>
            <person name="Lykidis A."/>
            <person name="LiPuma J.J."/>
            <person name="Konstantinidis K."/>
            <person name="Tiedje J.M."/>
            <person name="Richardson P."/>
        </authorList>
    </citation>
    <scope>NUCLEOTIDE SEQUENCE [LARGE SCALE GENOMIC DNA]</scope>
    <source>
        <strain evidence="6">AU 1054</strain>
    </source>
</reference>
<gene>
    <name evidence="6" type="ordered locus">Bcen_4822</name>
</gene>
<dbReference type="SUPFAM" id="SSF53850">
    <property type="entry name" value="Periplasmic binding protein-like II"/>
    <property type="match status" value="1"/>
</dbReference>
<proteinExistence type="inferred from homology"/>
<name>A0A0H2XYE8_BURO1</name>
<dbReference type="PRINTS" id="PR00039">
    <property type="entry name" value="HTHLYSR"/>
</dbReference>
<dbReference type="GO" id="GO:0003677">
    <property type="term" value="F:DNA binding"/>
    <property type="evidence" value="ECO:0007669"/>
    <property type="project" value="UniProtKB-KW"/>
</dbReference>
<dbReference type="Gene3D" id="1.10.10.10">
    <property type="entry name" value="Winged helix-like DNA-binding domain superfamily/Winged helix DNA-binding domain"/>
    <property type="match status" value="1"/>
</dbReference>
<keyword evidence="3" id="KW-0238">DNA-binding</keyword>
<comment type="similarity">
    <text evidence="1">Belongs to the LysR transcriptional regulatory family.</text>
</comment>
<protein>
    <submittedName>
        <fullName evidence="6">Transcriptional regulator, LysR family</fullName>
    </submittedName>
</protein>
<evidence type="ECO:0000259" key="5">
    <source>
        <dbReference type="PROSITE" id="PS50931"/>
    </source>
</evidence>
<dbReference type="InterPro" id="IPR005119">
    <property type="entry name" value="LysR_subst-bd"/>
</dbReference>
<evidence type="ECO:0000256" key="4">
    <source>
        <dbReference type="ARBA" id="ARBA00023163"/>
    </source>
</evidence>
<dbReference type="SUPFAM" id="SSF46785">
    <property type="entry name" value="Winged helix' DNA-binding domain"/>
    <property type="match status" value="1"/>
</dbReference>